<evidence type="ECO:0000256" key="2">
    <source>
        <dbReference type="ARBA" id="ARBA00022448"/>
    </source>
</evidence>
<keyword evidence="4 7" id="KW-0812">Transmembrane</keyword>
<evidence type="ECO:0000313" key="10">
    <source>
        <dbReference type="Proteomes" id="UP000275356"/>
    </source>
</evidence>
<feature type="transmembrane region" description="Helical" evidence="7">
    <location>
        <begin position="70"/>
        <end position="99"/>
    </location>
</feature>
<evidence type="ECO:0000256" key="7">
    <source>
        <dbReference type="RuleBase" id="RU363032"/>
    </source>
</evidence>
<comment type="caution">
    <text evidence="9">The sequence shown here is derived from an EMBL/GenBank/DDBJ whole genome shotgun (WGS) entry which is preliminary data.</text>
</comment>
<accession>A0A3N2DC33</accession>
<keyword evidence="3" id="KW-1003">Cell membrane</keyword>
<evidence type="ECO:0000313" key="9">
    <source>
        <dbReference type="EMBL" id="ROR97297.1"/>
    </source>
</evidence>
<keyword evidence="6 7" id="KW-0472">Membrane</keyword>
<feature type="transmembrane region" description="Helical" evidence="7">
    <location>
        <begin position="12"/>
        <end position="35"/>
    </location>
</feature>
<evidence type="ECO:0000256" key="3">
    <source>
        <dbReference type="ARBA" id="ARBA00022475"/>
    </source>
</evidence>
<feature type="transmembrane region" description="Helical" evidence="7">
    <location>
        <begin position="186"/>
        <end position="205"/>
    </location>
</feature>
<gene>
    <name evidence="9" type="ORF">EDD28_1894</name>
</gene>
<dbReference type="CDD" id="cd06261">
    <property type="entry name" value="TM_PBP2"/>
    <property type="match status" value="1"/>
</dbReference>
<dbReference type="SUPFAM" id="SSF161098">
    <property type="entry name" value="MetI-like"/>
    <property type="match status" value="1"/>
</dbReference>
<dbReference type="InterPro" id="IPR000515">
    <property type="entry name" value="MetI-like"/>
</dbReference>
<feature type="transmembrane region" description="Helical" evidence="7">
    <location>
        <begin position="145"/>
        <end position="165"/>
    </location>
</feature>
<keyword evidence="2 7" id="KW-0813">Transport</keyword>
<comment type="subcellular location">
    <subcellularLocation>
        <location evidence="1 7">Cell membrane</location>
        <topology evidence="1 7">Multi-pass membrane protein</topology>
    </subcellularLocation>
</comment>
<dbReference type="Gene3D" id="1.10.3720.10">
    <property type="entry name" value="MetI-like"/>
    <property type="match status" value="1"/>
</dbReference>
<keyword evidence="10" id="KW-1185">Reference proteome</keyword>
<dbReference type="OrthoDB" id="61122at2"/>
<feature type="domain" description="ABC transmembrane type-1" evidence="8">
    <location>
        <begin position="74"/>
        <end position="265"/>
    </location>
</feature>
<comment type="similarity">
    <text evidence="7">Belongs to the binding-protein-dependent transport system permease family.</text>
</comment>
<proteinExistence type="inferred from homology"/>
<feature type="transmembrane region" description="Helical" evidence="7">
    <location>
        <begin position="244"/>
        <end position="264"/>
    </location>
</feature>
<dbReference type="Pfam" id="PF00528">
    <property type="entry name" value="BPD_transp_1"/>
    <property type="match status" value="1"/>
</dbReference>
<evidence type="ECO:0000256" key="1">
    <source>
        <dbReference type="ARBA" id="ARBA00004651"/>
    </source>
</evidence>
<evidence type="ECO:0000256" key="4">
    <source>
        <dbReference type="ARBA" id="ARBA00022692"/>
    </source>
</evidence>
<reference evidence="9 10" key="1">
    <citation type="submission" date="2018-11" db="EMBL/GenBank/DDBJ databases">
        <title>Sequencing the genomes of 1000 actinobacteria strains.</title>
        <authorList>
            <person name="Klenk H.-P."/>
        </authorList>
    </citation>
    <scope>NUCLEOTIDE SEQUENCE [LARGE SCALE GENOMIC DNA]</scope>
    <source>
        <strain evidence="9 10">DSM 13521</strain>
    </source>
</reference>
<keyword evidence="5 7" id="KW-1133">Transmembrane helix</keyword>
<organism evidence="9 10">
    <name type="scientific">Salana multivorans</name>
    <dbReference type="NCBI Taxonomy" id="120377"/>
    <lineage>
        <taxon>Bacteria</taxon>
        <taxon>Bacillati</taxon>
        <taxon>Actinomycetota</taxon>
        <taxon>Actinomycetes</taxon>
        <taxon>Micrococcales</taxon>
        <taxon>Beutenbergiaceae</taxon>
        <taxon>Salana</taxon>
    </lineage>
</organism>
<evidence type="ECO:0000256" key="6">
    <source>
        <dbReference type="ARBA" id="ARBA00023136"/>
    </source>
</evidence>
<dbReference type="PANTHER" id="PTHR43744:SF12">
    <property type="entry name" value="ABC TRANSPORTER PERMEASE PROTEIN MG189-RELATED"/>
    <property type="match status" value="1"/>
</dbReference>
<dbReference type="InterPro" id="IPR035906">
    <property type="entry name" value="MetI-like_sf"/>
</dbReference>
<sequence>MSAPSLHGRTRPNVVGAVLAWGWLAIVLLPIYFIIVTSFRAQAVYYAENPLSIPANPTVAAYGRVLANDFLLYFANSVVVTVTAVVLLLLMAVAASYVIVRSVSPFARRTFSIFLLGLAIPMQATIIPVYYLIVQLGLYDTLWALILPSAAFALPITVLIIVTFMRDIPKELFESMRVDGASDMAMLWRLVLPLSKPALVTVGIYDALNVWNGFLFPLVLTQSSGMRVLPLSLWSYQGEFTTDIPAVLAAVVLSVLPLLAAYVVGRRQLVAGLTAGFGK</sequence>
<dbReference type="Proteomes" id="UP000275356">
    <property type="component" value="Unassembled WGS sequence"/>
</dbReference>
<evidence type="ECO:0000259" key="8">
    <source>
        <dbReference type="PROSITE" id="PS50928"/>
    </source>
</evidence>
<dbReference type="PROSITE" id="PS50928">
    <property type="entry name" value="ABC_TM1"/>
    <property type="match status" value="1"/>
</dbReference>
<dbReference type="EMBL" id="RKHQ01000001">
    <property type="protein sequence ID" value="ROR97297.1"/>
    <property type="molecule type" value="Genomic_DNA"/>
</dbReference>
<feature type="transmembrane region" description="Helical" evidence="7">
    <location>
        <begin position="111"/>
        <end position="133"/>
    </location>
</feature>
<protein>
    <submittedName>
        <fullName evidence="9">Carbohydrate ABC transporter membrane protein 2 (CUT1 family)</fullName>
    </submittedName>
</protein>
<dbReference type="PANTHER" id="PTHR43744">
    <property type="entry name" value="ABC TRANSPORTER PERMEASE PROTEIN MG189-RELATED-RELATED"/>
    <property type="match status" value="1"/>
</dbReference>
<evidence type="ECO:0000256" key="5">
    <source>
        <dbReference type="ARBA" id="ARBA00022989"/>
    </source>
</evidence>
<dbReference type="GO" id="GO:0005886">
    <property type="term" value="C:plasma membrane"/>
    <property type="evidence" value="ECO:0007669"/>
    <property type="project" value="UniProtKB-SubCell"/>
</dbReference>
<dbReference type="GO" id="GO:0055085">
    <property type="term" value="P:transmembrane transport"/>
    <property type="evidence" value="ECO:0007669"/>
    <property type="project" value="InterPro"/>
</dbReference>
<dbReference type="RefSeq" id="WP_123739364.1">
    <property type="nucleotide sequence ID" value="NZ_RKHQ01000001.1"/>
</dbReference>
<dbReference type="AlphaFoldDB" id="A0A3N2DC33"/>
<name>A0A3N2DC33_9MICO</name>